<comment type="caution">
    <text evidence="1">The sequence shown here is derived from an EMBL/GenBank/DDBJ whole genome shotgun (WGS) entry which is preliminary data.</text>
</comment>
<evidence type="ECO:0000313" key="2">
    <source>
        <dbReference type="Proteomes" id="UP001597441"/>
    </source>
</evidence>
<name>A0ABW5JVQ4_9FLAO</name>
<evidence type="ECO:0008006" key="3">
    <source>
        <dbReference type="Google" id="ProtNLM"/>
    </source>
</evidence>
<organism evidence="1 2">
    <name type="scientific">Gelatiniphilus marinus</name>
    <dbReference type="NCBI Taxonomy" id="1759464"/>
    <lineage>
        <taxon>Bacteria</taxon>
        <taxon>Pseudomonadati</taxon>
        <taxon>Bacteroidota</taxon>
        <taxon>Flavobacteriia</taxon>
        <taxon>Flavobacteriales</taxon>
        <taxon>Flavobacteriaceae</taxon>
        <taxon>Gelatiniphilus</taxon>
    </lineage>
</organism>
<gene>
    <name evidence="1" type="ORF">ACFSQS_15715</name>
</gene>
<reference evidence="2" key="1">
    <citation type="journal article" date="2019" name="Int. J. Syst. Evol. Microbiol.">
        <title>The Global Catalogue of Microorganisms (GCM) 10K type strain sequencing project: providing services to taxonomists for standard genome sequencing and annotation.</title>
        <authorList>
            <consortium name="The Broad Institute Genomics Platform"/>
            <consortium name="The Broad Institute Genome Sequencing Center for Infectious Disease"/>
            <person name="Wu L."/>
            <person name="Ma J."/>
        </authorList>
    </citation>
    <scope>NUCLEOTIDE SEQUENCE [LARGE SCALE GENOMIC DNA]</scope>
    <source>
        <strain evidence="2">KCTC 42903</strain>
    </source>
</reference>
<dbReference type="EMBL" id="JBHULK010000010">
    <property type="protein sequence ID" value="MFD2536558.1"/>
    <property type="molecule type" value="Genomic_DNA"/>
</dbReference>
<accession>A0ABW5JVQ4</accession>
<sequence>MEVTKKTIKSFSAKVTFGLELGYTGELLEKAKIIKYIQKIQNELIKNKNIFLSVSISECNIVMSGQVEPHLLLSFINYPKFPLKIEVLKYEIEELTRKLMREFKQNRTIIEYLDETVMFEKNKKIDPRIKK</sequence>
<dbReference type="Proteomes" id="UP001597441">
    <property type="component" value="Unassembled WGS sequence"/>
</dbReference>
<proteinExistence type="predicted"/>
<keyword evidence="2" id="KW-1185">Reference proteome</keyword>
<protein>
    <recommendedName>
        <fullName evidence="3">Ribosome-binding factor A</fullName>
    </recommendedName>
</protein>
<dbReference type="RefSeq" id="WP_388021119.1">
    <property type="nucleotide sequence ID" value="NZ_JBHUDT010000004.1"/>
</dbReference>
<evidence type="ECO:0000313" key="1">
    <source>
        <dbReference type="EMBL" id="MFD2536558.1"/>
    </source>
</evidence>